<evidence type="ECO:0000256" key="4">
    <source>
        <dbReference type="SAM" id="MobiDB-lite"/>
    </source>
</evidence>
<dbReference type="PANTHER" id="PTHR35604:SF2">
    <property type="entry name" value="TRANSPOSASE INSH FOR INSERTION SEQUENCE ELEMENT IS5A-RELATED"/>
    <property type="match status" value="1"/>
</dbReference>
<evidence type="ECO:0000256" key="2">
    <source>
        <dbReference type="ARBA" id="ARBA00023125"/>
    </source>
</evidence>
<evidence type="ECO:0000256" key="1">
    <source>
        <dbReference type="ARBA" id="ARBA00003544"/>
    </source>
</evidence>
<dbReference type="AlphaFoldDB" id="A0A1W1BT91"/>
<dbReference type="Pfam" id="PF01609">
    <property type="entry name" value="DDE_Tnp_1"/>
    <property type="match status" value="1"/>
</dbReference>
<feature type="domain" description="Transposase IS4-like" evidence="5">
    <location>
        <begin position="141"/>
        <end position="211"/>
    </location>
</feature>
<reference evidence="7" key="1">
    <citation type="submission" date="2016-10" db="EMBL/GenBank/DDBJ databases">
        <authorList>
            <person name="de Groot N.N."/>
        </authorList>
    </citation>
    <scope>NUCLEOTIDE SEQUENCE</scope>
</reference>
<dbReference type="GO" id="GO:0006313">
    <property type="term" value="P:DNA transposition"/>
    <property type="evidence" value="ECO:0007669"/>
    <property type="project" value="InterPro"/>
</dbReference>
<dbReference type="InterPro" id="IPR047959">
    <property type="entry name" value="Transpos_IS5"/>
</dbReference>
<keyword evidence="2" id="KW-0238">DNA-binding</keyword>
<name>A0A1W1BT91_9ZZZZ</name>
<feature type="compositionally biased region" description="Basic residues" evidence="4">
    <location>
        <begin position="180"/>
        <end position="189"/>
    </location>
</feature>
<evidence type="ECO:0000313" key="7">
    <source>
        <dbReference type="EMBL" id="SFV56733.1"/>
    </source>
</evidence>
<feature type="domain" description="Transposase InsH N-terminal" evidence="6">
    <location>
        <begin position="20"/>
        <end position="111"/>
    </location>
</feature>
<dbReference type="NCBIfam" id="NF033581">
    <property type="entry name" value="transpos_IS5_4"/>
    <property type="match status" value="1"/>
</dbReference>
<dbReference type="InterPro" id="IPR008490">
    <property type="entry name" value="Transposase_InsH_N"/>
</dbReference>
<dbReference type="InterPro" id="IPR002559">
    <property type="entry name" value="Transposase_11"/>
</dbReference>
<dbReference type="GO" id="GO:0004803">
    <property type="term" value="F:transposase activity"/>
    <property type="evidence" value="ECO:0007669"/>
    <property type="project" value="InterPro"/>
</dbReference>
<evidence type="ECO:0000259" key="6">
    <source>
        <dbReference type="Pfam" id="PF05598"/>
    </source>
</evidence>
<protein>
    <submittedName>
        <fullName evidence="7">Mobile element protein</fullName>
    </submittedName>
</protein>
<proteinExistence type="predicted"/>
<feature type="region of interest" description="Disordered" evidence="4">
    <location>
        <begin position="154"/>
        <end position="189"/>
    </location>
</feature>
<sequence>MQLSFFDHAMQYQGGKKSMKFLGEMKEIIPFDRLVDILIEEGIYKPEVGKKGGRPQTPAKILLGALFLQNWYNLSDPMTEELIHDRISFRKFLDITEEDTIPDETTICKFRLKLIEKKLLSRIFEEVKSMMIKKNLILNEGTLVDATLIHTSEPKKKRDSEGKVVSNEAYDKEATYTSKRGQKHHGHKMHIATDTNGVIKKVIATTASTHEGIGVR</sequence>
<organism evidence="7">
    <name type="scientific">hydrothermal vent metagenome</name>
    <dbReference type="NCBI Taxonomy" id="652676"/>
    <lineage>
        <taxon>unclassified sequences</taxon>
        <taxon>metagenomes</taxon>
        <taxon>ecological metagenomes</taxon>
    </lineage>
</organism>
<dbReference type="EMBL" id="FPHI01000014">
    <property type="protein sequence ID" value="SFV56733.1"/>
    <property type="molecule type" value="Genomic_DNA"/>
</dbReference>
<dbReference type="Pfam" id="PF05598">
    <property type="entry name" value="DUF772"/>
    <property type="match status" value="1"/>
</dbReference>
<comment type="function">
    <text evidence="1">Involved in the transposition of the insertion sequence IS5.</text>
</comment>
<keyword evidence="3" id="KW-0233">DNA recombination</keyword>
<dbReference type="GO" id="GO:0003677">
    <property type="term" value="F:DNA binding"/>
    <property type="evidence" value="ECO:0007669"/>
    <property type="project" value="UniProtKB-KW"/>
</dbReference>
<evidence type="ECO:0000256" key="3">
    <source>
        <dbReference type="ARBA" id="ARBA00023172"/>
    </source>
</evidence>
<dbReference type="PANTHER" id="PTHR35604">
    <property type="entry name" value="TRANSPOSASE INSH FOR INSERTION SEQUENCE ELEMENT IS5A-RELATED"/>
    <property type="match status" value="1"/>
</dbReference>
<evidence type="ECO:0000259" key="5">
    <source>
        <dbReference type="Pfam" id="PF01609"/>
    </source>
</evidence>
<gene>
    <name evidence="7" type="ORF">MNB_SV-3-836</name>
</gene>
<accession>A0A1W1BT91</accession>